<dbReference type="KEGG" id="bgt:106080081"/>
<feature type="region of interest" description="Disordered" evidence="8">
    <location>
        <begin position="172"/>
        <end position="261"/>
    </location>
</feature>
<dbReference type="STRING" id="6526.A0A2C9KBX1"/>
<dbReference type="InterPro" id="IPR001356">
    <property type="entry name" value="HD"/>
</dbReference>
<evidence type="ECO:0000259" key="9">
    <source>
        <dbReference type="PROSITE" id="PS50071"/>
    </source>
</evidence>
<name>A0A2C9KBX1_BIOGL</name>
<dbReference type="InterPro" id="IPR017970">
    <property type="entry name" value="Homeobox_CS"/>
</dbReference>
<evidence type="ECO:0000256" key="5">
    <source>
        <dbReference type="ARBA" id="ARBA00023242"/>
    </source>
</evidence>
<dbReference type="GO" id="GO:0030154">
    <property type="term" value="P:cell differentiation"/>
    <property type="evidence" value="ECO:0007669"/>
    <property type="project" value="TreeGrafter"/>
</dbReference>
<evidence type="ECO:0000256" key="4">
    <source>
        <dbReference type="ARBA" id="ARBA00023155"/>
    </source>
</evidence>
<feature type="domain" description="Homeobox" evidence="9">
    <location>
        <begin position="268"/>
        <end position="328"/>
    </location>
</feature>
<dbReference type="EnsemblMetazoa" id="BGLB017390-RE">
    <property type="protein sequence ID" value="BGLB017390-PE"/>
    <property type="gene ID" value="BGLB017390"/>
</dbReference>
<dbReference type="PROSITE" id="PS50071">
    <property type="entry name" value="HOMEOBOX_2"/>
    <property type="match status" value="1"/>
</dbReference>
<dbReference type="GO" id="GO:0000981">
    <property type="term" value="F:DNA-binding transcription factor activity, RNA polymerase II-specific"/>
    <property type="evidence" value="ECO:0007669"/>
    <property type="project" value="InterPro"/>
</dbReference>
<dbReference type="VEuPathDB" id="VectorBase:BGLAX_042041"/>
<dbReference type="RefSeq" id="XP_013096847.2">
    <property type="nucleotide sequence ID" value="XM_013241393.2"/>
</dbReference>
<sequence length="416" mass="46132">MYSNHPAYSTPFSVKDILSWTEQSEYAGLGGYMPAPGYPSDYSPRSYDPISSLPSNPACLYGNGTPTYTNISYPVSSHVASHASNMMGAGSVGHMGVHCMKPSDYDVMSSGMSLPMKADYEGHVQDNMSLPIKQEYESHVTDISSPVSAMSDQMYLEDEGKDKGKLTCTQLSSLQNGSGHHRQQQQQHTTPQQTPGTSSNHHAHKTSQQPHYSNTPSFLDEPPVPTSSEKDKGKSSSSNCSPLTSSSSTPGSSSNDNASSDCTLLKQRQKRKPRVLFSQAQVYELERRFKQQRYLSAPEREQMAVLLKLTSTQIKIWFQNRRYKCKRQRQDKSLELQAMQTPRRVAVPVLVLDGKPCMGPPPTSYPAPYNVNPFAYSTSQSGYCNSGNVNSHMSQPSQMSQQGYIQQQLHQSTRAW</sequence>
<dbReference type="PANTHER" id="PTHR24340">
    <property type="entry name" value="HOMEOBOX PROTEIN NKX"/>
    <property type="match status" value="1"/>
</dbReference>
<keyword evidence="5 6" id="KW-0539">Nucleus</keyword>
<dbReference type="RefSeq" id="XP_013096843.2">
    <property type="nucleotide sequence ID" value="XM_013241389.2"/>
</dbReference>
<evidence type="ECO:0000313" key="11">
    <source>
        <dbReference type="EnsemblMetazoa" id="BGLB017390-PC"/>
    </source>
</evidence>
<dbReference type="PROSITE" id="PS00027">
    <property type="entry name" value="HOMEOBOX_1"/>
    <property type="match status" value="1"/>
</dbReference>
<evidence type="ECO:0000256" key="2">
    <source>
        <dbReference type="ARBA" id="ARBA00005661"/>
    </source>
</evidence>
<feature type="compositionally biased region" description="Low complexity" evidence="8">
    <location>
        <begin position="184"/>
        <end position="200"/>
    </location>
</feature>
<dbReference type="InterPro" id="IPR009057">
    <property type="entry name" value="Homeodomain-like_sf"/>
</dbReference>
<comment type="similarity">
    <text evidence="2">Belongs to the NK-2 homeobox family.</text>
</comment>
<dbReference type="RefSeq" id="XP_013096845.2">
    <property type="nucleotide sequence ID" value="XM_013241391.2"/>
</dbReference>
<dbReference type="EnsemblMetazoa" id="BGLB017390-RC">
    <property type="protein sequence ID" value="BGLB017390-PC"/>
    <property type="gene ID" value="BGLB017390"/>
</dbReference>
<comment type="subcellular location">
    <subcellularLocation>
        <location evidence="1 6 7">Nucleus</location>
    </subcellularLocation>
</comment>
<dbReference type="InterPro" id="IPR020479">
    <property type="entry name" value="HD_metazoa"/>
</dbReference>
<evidence type="ECO:0000313" key="10">
    <source>
        <dbReference type="EnsemblMetazoa" id="BGLB017390-PB"/>
    </source>
</evidence>
<dbReference type="CDD" id="cd00086">
    <property type="entry name" value="homeodomain"/>
    <property type="match status" value="1"/>
</dbReference>
<dbReference type="AlphaFoldDB" id="A0A2C9KBX1"/>
<accession>A0A2C9KBX1</accession>
<evidence type="ECO:0000256" key="6">
    <source>
        <dbReference type="PROSITE-ProRule" id="PRU00108"/>
    </source>
</evidence>
<dbReference type="EnsemblMetazoa" id="BGLB017390-RD">
    <property type="protein sequence ID" value="BGLB017390-PD"/>
    <property type="gene ID" value="BGLB017390"/>
</dbReference>
<evidence type="ECO:0000313" key="12">
    <source>
        <dbReference type="Proteomes" id="UP000076420"/>
    </source>
</evidence>
<organism evidence="11 12">
    <name type="scientific">Biomphalaria glabrata</name>
    <name type="common">Bloodfluke planorb</name>
    <name type="synonym">Freshwater snail</name>
    <dbReference type="NCBI Taxonomy" id="6526"/>
    <lineage>
        <taxon>Eukaryota</taxon>
        <taxon>Metazoa</taxon>
        <taxon>Spiralia</taxon>
        <taxon>Lophotrochozoa</taxon>
        <taxon>Mollusca</taxon>
        <taxon>Gastropoda</taxon>
        <taxon>Heterobranchia</taxon>
        <taxon>Euthyneura</taxon>
        <taxon>Panpulmonata</taxon>
        <taxon>Hygrophila</taxon>
        <taxon>Lymnaeoidea</taxon>
        <taxon>Planorbidae</taxon>
        <taxon>Biomphalaria</taxon>
    </lineage>
</organism>
<dbReference type="EnsemblMetazoa" id="BGLB017390-RA">
    <property type="protein sequence ID" value="BGLB017390-PA"/>
    <property type="gene ID" value="BGLB017390"/>
</dbReference>
<dbReference type="Proteomes" id="UP000076420">
    <property type="component" value="Unassembled WGS sequence"/>
</dbReference>
<gene>
    <name evidence="11" type="primary">106080081</name>
</gene>
<evidence type="ECO:0000256" key="1">
    <source>
        <dbReference type="ARBA" id="ARBA00004123"/>
    </source>
</evidence>
<evidence type="ECO:0000256" key="7">
    <source>
        <dbReference type="RuleBase" id="RU000682"/>
    </source>
</evidence>
<dbReference type="PRINTS" id="PR00024">
    <property type="entry name" value="HOMEOBOX"/>
</dbReference>
<dbReference type="RefSeq" id="XP_013096844.2">
    <property type="nucleotide sequence ID" value="XM_013241390.2"/>
</dbReference>
<dbReference type="Gene3D" id="1.10.10.60">
    <property type="entry name" value="Homeodomain-like"/>
    <property type="match status" value="1"/>
</dbReference>
<dbReference type="GO" id="GO:0005634">
    <property type="term" value="C:nucleus"/>
    <property type="evidence" value="ECO:0007669"/>
    <property type="project" value="UniProtKB-SubCell"/>
</dbReference>
<dbReference type="OrthoDB" id="3137333at2759"/>
<feature type="compositionally biased region" description="Low complexity" evidence="8">
    <location>
        <begin position="235"/>
        <end position="261"/>
    </location>
</feature>
<dbReference type="VEuPathDB" id="VectorBase:BGLB017390"/>
<dbReference type="GO" id="GO:0000978">
    <property type="term" value="F:RNA polymerase II cis-regulatory region sequence-specific DNA binding"/>
    <property type="evidence" value="ECO:0007669"/>
    <property type="project" value="TreeGrafter"/>
</dbReference>
<dbReference type="SUPFAM" id="SSF46689">
    <property type="entry name" value="Homeodomain-like"/>
    <property type="match status" value="1"/>
</dbReference>
<keyword evidence="3 6" id="KW-0238">DNA-binding</keyword>
<dbReference type="RefSeq" id="XP_013096846.2">
    <property type="nucleotide sequence ID" value="XM_013241392.2"/>
</dbReference>
<proteinExistence type="inferred from homology"/>
<evidence type="ECO:0000256" key="3">
    <source>
        <dbReference type="ARBA" id="ARBA00023125"/>
    </source>
</evidence>
<protein>
    <recommendedName>
        <fullName evidence="9">Homeobox domain-containing protein</fullName>
    </recommendedName>
</protein>
<dbReference type="SMART" id="SM00389">
    <property type="entry name" value="HOX"/>
    <property type="match status" value="1"/>
</dbReference>
<feature type="DNA-binding region" description="Homeobox" evidence="6">
    <location>
        <begin position="270"/>
        <end position="329"/>
    </location>
</feature>
<feature type="compositionally biased region" description="Low complexity" evidence="8">
    <location>
        <begin position="391"/>
        <end position="406"/>
    </location>
</feature>
<reference evidence="11" key="3">
    <citation type="submission" date="2020-05" db="UniProtKB">
        <authorList>
            <consortium name="EnsemblMetazoa"/>
        </authorList>
    </citation>
    <scope>IDENTIFICATION</scope>
    <source>
        <strain evidence="11">BB02</strain>
    </source>
</reference>
<feature type="region of interest" description="Disordered" evidence="8">
    <location>
        <begin position="387"/>
        <end position="406"/>
    </location>
</feature>
<reference evidence="10" key="1">
    <citation type="journal article" date="2004" name="J. Parasitol.">
        <title>The mitochondrial genome of Biomphalaria glabrata (Gastropoda: Basommatophora), intermediate host of Schistosoma mansoni.</title>
        <authorList>
            <person name="DeJong R.J."/>
            <person name="Emery A.M."/>
            <person name="Adema C.M."/>
        </authorList>
    </citation>
    <scope>NUCLEOTIDE SEQUENCE</scope>
    <source>
        <strain evidence="10">BB02</strain>
    </source>
</reference>
<feature type="compositionally biased region" description="Polar residues" evidence="8">
    <location>
        <begin position="206"/>
        <end position="217"/>
    </location>
</feature>
<dbReference type="FunFam" id="1.10.10.60:FF:000078">
    <property type="entry name" value="NK2 homeobox 3"/>
    <property type="match status" value="1"/>
</dbReference>
<dbReference type="Pfam" id="PF00046">
    <property type="entry name" value="Homeodomain"/>
    <property type="match status" value="1"/>
</dbReference>
<keyword evidence="4 6" id="KW-0371">Homeobox</keyword>
<evidence type="ECO:0000256" key="8">
    <source>
        <dbReference type="SAM" id="MobiDB-lite"/>
    </source>
</evidence>
<dbReference type="InterPro" id="IPR050394">
    <property type="entry name" value="Homeobox_NK-like"/>
</dbReference>
<reference evidence="10" key="2">
    <citation type="submission" date="2013-03" db="EMBL/GenBank/DDBJ databases">
        <title>Sequence assembly of the Biomphalaria glabrata genome version 4.3.</title>
        <authorList>
            <person name="Warren W."/>
            <person name="Wilson R.K."/>
            <person name="Hillier L.W."/>
            <person name="Minx P."/>
        </authorList>
    </citation>
    <scope>NUCLEOTIDE SEQUENCE</scope>
    <source>
        <strain evidence="10">BB02</strain>
    </source>
</reference>
<dbReference type="EnsemblMetazoa" id="BGLB017390-RB">
    <property type="protein sequence ID" value="BGLB017390-PB"/>
    <property type="gene ID" value="BGLB017390"/>
</dbReference>